<evidence type="ECO:0000313" key="2">
    <source>
        <dbReference type="EMBL" id="GAW27364.1"/>
    </source>
</evidence>
<keyword evidence="3" id="KW-1185">Reference proteome</keyword>
<reference evidence="2" key="1">
    <citation type="submission" date="2016-03" db="EMBL/GenBank/DDBJ databases">
        <title>Draft genome sequence of Rosellinia necatrix.</title>
        <authorList>
            <person name="Kanematsu S."/>
        </authorList>
    </citation>
    <scope>NUCLEOTIDE SEQUENCE [LARGE SCALE GENOMIC DNA]</scope>
    <source>
        <strain evidence="2">W97</strain>
    </source>
</reference>
<feature type="region of interest" description="Disordered" evidence="1">
    <location>
        <begin position="168"/>
        <end position="245"/>
    </location>
</feature>
<name>A0A1S8AB74_ROSNE</name>
<dbReference type="Proteomes" id="UP000054516">
    <property type="component" value="Unassembled WGS sequence"/>
</dbReference>
<feature type="compositionally biased region" description="Gly residues" evidence="1">
    <location>
        <begin position="226"/>
        <end position="245"/>
    </location>
</feature>
<proteinExistence type="predicted"/>
<organism evidence="2">
    <name type="scientific">Rosellinia necatrix</name>
    <name type="common">White root-rot fungus</name>
    <dbReference type="NCBI Taxonomy" id="77044"/>
    <lineage>
        <taxon>Eukaryota</taxon>
        <taxon>Fungi</taxon>
        <taxon>Dikarya</taxon>
        <taxon>Ascomycota</taxon>
        <taxon>Pezizomycotina</taxon>
        <taxon>Sordariomycetes</taxon>
        <taxon>Xylariomycetidae</taxon>
        <taxon>Xylariales</taxon>
        <taxon>Xylariaceae</taxon>
        <taxon>Rosellinia</taxon>
    </lineage>
</organism>
<gene>
    <name evidence="2" type="ORF">SAMD00023353_11800110</name>
</gene>
<dbReference type="AlphaFoldDB" id="A0A1S8AB74"/>
<feature type="region of interest" description="Disordered" evidence="1">
    <location>
        <begin position="1"/>
        <end position="111"/>
    </location>
</feature>
<protein>
    <submittedName>
        <fullName evidence="2">Uncharacterized protein</fullName>
    </submittedName>
</protein>
<feature type="compositionally biased region" description="Low complexity" evidence="1">
    <location>
        <begin position="42"/>
        <end position="71"/>
    </location>
</feature>
<feature type="compositionally biased region" description="Low complexity" evidence="1">
    <location>
        <begin position="10"/>
        <end position="28"/>
    </location>
</feature>
<accession>A0A1S8AB74</accession>
<feature type="compositionally biased region" description="Basic and acidic residues" evidence="1">
    <location>
        <begin position="93"/>
        <end position="110"/>
    </location>
</feature>
<evidence type="ECO:0000313" key="3">
    <source>
        <dbReference type="Proteomes" id="UP000054516"/>
    </source>
</evidence>
<feature type="compositionally biased region" description="Basic and acidic residues" evidence="1">
    <location>
        <begin position="183"/>
        <end position="194"/>
    </location>
</feature>
<dbReference type="OrthoDB" id="4778146at2759"/>
<sequence length="245" mass="25244">MASTPVLLGSMTPNTSSSQPTTPPLTESDLSLIPCSIQPVGQPAAQPATASTSSPSSASAAAAAATAAATPRPHSHPLPVTIGRRPAVAAHTRKTERERARGRELEDPTKGVEATTPCACCAAQHARWERQGGSRGGEPEPRCLVARHPGAYNSYKCARCIERKTRCSFSIDQPGVPPPTPADAERDRPREAAKRRSRAAALKTLRERHAAASLSAPPHVTVPDTSGGGPPGAMSGGPGGPCAPK</sequence>
<dbReference type="EMBL" id="DF977563">
    <property type="protein sequence ID" value="GAW27364.1"/>
    <property type="molecule type" value="Genomic_DNA"/>
</dbReference>
<evidence type="ECO:0000256" key="1">
    <source>
        <dbReference type="SAM" id="MobiDB-lite"/>
    </source>
</evidence>